<dbReference type="GeneID" id="54355118"/>
<gene>
    <name evidence="1" type="ORF">M421DRAFT_79047</name>
</gene>
<reference evidence="1" key="1">
    <citation type="journal article" date="2020" name="Stud. Mycol.">
        <title>101 Dothideomycetes genomes: a test case for predicting lifestyles and emergence of pathogens.</title>
        <authorList>
            <person name="Haridas S."/>
            <person name="Albert R."/>
            <person name="Binder M."/>
            <person name="Bloem J."/>
            <person name="Labutti K."/>
            <person name="Salamov A."/>
            <person name="Andreopoulos B."/>
            <person name="Baker S."/>
            <person name="Barry K."/>
            <person name="Bills G."/>
            <person name="Bluhm B."/>
            <person name="Cannon C."/>
            <person name="Castanera R."/>
            <person name="Culley D."/>
            <person name="Daum C."/>
            <person name="Ezra D."/>
            <person name="Gonzalez J."/>
            <person name="Henrissat B."/>
            <person name="Kuo A."/>
            <person name="Liang C."/>
            <person name="Lipzen A."/>
            <person name="Lutzoni F."/>
            <person name="Magnuson J."/>
            <person name="Mondo S."/>
            <person name="Nolan M."/>
            <person name="Ohm R."/>
            <person name="Pangilinan J."/>
            <person name="Park H.-J."/>
            <person name="Ramirez L."/>
            <person name="Alfaro M."/>
            <person name="Sun H."/>
            <person name="Tritt A."/>
            <person name="Yoshinaga Y."/>
            <person name="Zwiers L.-H."/>
            <person name="Turgeon B."/>
            <person name="Goodwin S."/>
            <person name="Spatafora J."/>
            <person name="Crous P."/>
            <person name="Grigoriev I."/>
        </authorList>
    </citation>
    <scope>NUCLEOTIDE SEQUENCE</scope>
    <source>
        <strain evidence="1">CBS 183.55</strain>
    </source>
</reference>
<dbReference type="EMBL" id="ML979044">
    <property type="protein sequence ID" value="KAF1922237.1"/>
    <property type="molecule type" value="Genomic_DNA"/>
</dbReference>
<dbReference type="RefSeq" id="XP_033442491.1">
    <property type="nucleotide sequence ID" value="XM_033597451.1"/>
</dbReference>
<organism evidence="1 2">
    <name type="scientific">Didymella exigua CBS 183.55</name>
    <dbReference type="NCBI Taxonomy" id="1150837"/>
    <lineage>
        <taxon>Eukaryota</taxon>
        <taxon>Fungi</taxon>
        <taxon>Dikarya</taxon>
        <taxon>Ascomycota</taxon>
        <taxon>Pezizomycotina</taxon>
        <taxon>Dothideomycetes</taxon>
        <taxon>Pleosporomycetidae</taxon>
        <taxon>Pleosporales</taxon>
        <taxon>Pleosporineae</taxon>
        <taxon>Didymellaceae</taxon>
        <taxon>Didymella</taxon>
    </lineage>
</organism>
<evidence type="ECO:0000313" key="2">
    <source>
        <dbReference type="Proteomes" id="UP000800082"/>
    </source>
</evidence>
<keyword evidence="2" id="KW-1185">Reference proteome</keyword>
<dbReference type="AlphaFoldDB" id="A0A6A5R8U8"/>
<protein>
    <submittedName>
        <fullName evidence="1">Uncharacterized protein</fullName>
    </submittedName>
</protein>
<name>A0A6A5R8U8_9PLEO</name>
<accession>A0A6A5R8U8</accession>
<dbReference type="OrthoDB" id="3795875at2759"/>
<dbReference type="Proteomes" id="UP000800082">
    <property type="component" value="Unassembled WGS sequence"/>
</dbReference>
<sequence>MLDNLRILQVNLNKSAQAIESALQLVVELVIVKKPKLIPARQSSLDYLDTHSINYPSFTQILPLLQDYSIRPRVLVYSARTTQAQVTILADTNTQGNTTIERKLLSTSILPSAILLGDFNINHL</sequence>
<proteinExistence type="predicted"/>
<evidence type="ECO:0000313" key="1">
    <source>
        <dbReference type="EMBL" id="KAF1922237.1"/>
    </source>
</evidence>